<dbReference type="Proteomes" id="UP000285310">
    <property type="component" value="Unassembled WGS sequence"/>
</dbReference>
<gene>
    <name evidence="1" type="ORF">SAJA_06050</name>
</gene>
<evidence type="ECO:0000313" key="2">
    <source>
        <dbReference type="Proteomes" id="UP000285310"/>
    </source>
</evidence>
<dbReference type="InterPro" id="IPR021527">
    <property type="entry name" value="DUF2795"/>
</dbReference>
<accession>A0A423PVG9</accession>
<dbReference type="RefSeq" id="WP_184999767.1">
    <property type="nucleotide sequence ID" value="NZ_AYKG01000014.1"/>
</dbReference>
<proteinExistence type="predicted"/>
<dbReference type="InParanoid" id="A0A423PVG9"/>
<evidence type="ECO:0008006" key="3">
    <source>
        <dbReference type="Google" id="ProtNLM"/>
    </source>
</evidence>
<reference evidence="1 2" key="1">
    <citation type="submission" date="2013-10" db="EMBL/GenBank/DDBJ databases">
        <title>Salinisphaera japonica YTM-1 Genome Sequencing.</title>
        <authorList>
            <person name="Lai Q."/>
            <person name="Li C."/>
            <person name="Shao Z."/>
        </authorList>
    </citation>
    <scope>NUCLEOTIDE SEQUENCE [LARGE SCALE GENOMIC DNA]</scope>
    <source>
        <strain evidence="1 2">YTM-1</strain>
    </source>
</reference>
<organism evidence="1 2">
    <name type="scientific">Salinisphaera japonica YTM-1</name>
    <dbReference type="NCBI Taxonomy" id="1209778"/>
    <lineage>
        <taxon>Bacteria</taxon>
        <taxon>Pseudomonadati</taxon>
        <taxon>Pseudomonadota</taxon>
        <taxon>Gammaproteobacteria</taxon>
        <taxon>Salinisphaerales</taxon>
        <taxon>Salinisphaeraceae</taxon>
        <taxon>Salinisphaera</taxon>
    </lineage>
</organism>
<keyword evidence="2" id="KW-1185">Reference proteome</keyword>
<protein>
    <recommendedName>
        <fullName evidence="3">DUF2795 domain-containing protein</fullName>
    </recommendedName>
</protein>
<comment type="caution">
    <text evidence="1">The sequence shown here is derived from an EMBL/GenBank/DDBJ whole genome shotgun (WGS) entry which is preliminary data.</text>
</comment>
<dbReference type="EMBL" id="AYKG01000014">
    <property type="protein sequence ID" value="ROO29593.1"/>
    <property type="molecule type" value="Genomic_DNA"/>
</dbReference>
<dbReference type="Pfam" id="PF11387">
    <property type="entry name" value="DUF2795"/>
    <property type="match status" value="1"/>
</dbReference>
<dbReference type="AlphaFoldDB" id="A0A423PVG9"/>
<evidence type="ECO:0000313" key="1">
    <source>
        <dbReference type="EMBL" id="ROO29593.1"/>
    </source>
</evidence>
<sequence>MQQDPTQLAKYFEGANFPATGGNLAGVAAGNGAPDEVIDKLREFEGDHFADANKAVEALTEQR</sequence>
<name>A0A423PVG9_9GAMM</name>